<comment type="caution">
    <text evidence="5">The sequence shown here is derived from an EMBL/GenBank/DDBJ whole genome shotgun (WGS) entry which is preliminary data.</text>
</comment>
<keyword evidence="1" id="KW-0175">Coiled coil</keyword>
<dbReference type="InterPro" id="IPR048365">
    <property type="entry name" value="TNP-like_RNaseH_N"/>
</dbReference>
<feature type="non-terminal residue" evidence="5">
    <location>
        <position position="939"/>
    </location>
</feature>
<feature type="domain" description="Transposable element P transposase-like RNase H" evidence="2">
    <location>
        <begin position="330"/>
        <end position="464"/>
    </location>
</feature>
<organism evidence="5 6">
    <name type="scientific">Aphis craccivora</name>
    <name type="common">Cowpea aphid</name>
    <dbReference type="NCBI Taxonomy" id="307492"/>
    <lineage>
        <taxon>Eukaryota</taxon>
        <taxon>Metazoa</taxon>
        <taxon>Ecdysozoa</taxon>
        <taxon>Arthropoda</taxon>
        <taxon>Hexapoda</taxon>
        <taxon>Insecta</taxon>
        <taxon>Pterygota</taxon>
        <taxon>Neoptera</taxon>
        <taxon>Paraneoptera</taxon>
        <taxon>Hemiptera</taxon>
        <taxon>Sternorrhyncha</taxon>
        <taxon>Aphidomorpha</taxon>
        <taxon>Aphidoidea</taxon>
        <taxon>Aphididae</taxon>
        <taxon>Aphidini</taxon>
        <taxon>Aphis</taxon>
        <taxon>Aphis</taxon>
    </lineage>
</organism>
<dbReference type="InterPro" id="IPR048366">
    <property type="entry name" value="TNP-like_GBD"/>
</dbReference>
<dbReference type="Pfam" id="PF21787">
    <property type="entry name" value="TNP-like_RNaseH_N"/>
    <property type="match status" value="1"/>
</dbReference>
<evidence type="ECO:0000259" key="4">
    <source>
        <dbReference type="Pfam" id="PF21789"/>
    </source>
</evidence>
<name>A0A6G0W292_APHCR</name>
<dbReference type="PANTHER" id="PTHR47577">
    <property type="entry name" value="THAP DOMAIN-CONTAINING PROTEIN 6"/>
    <property type="match status" value="1"/>
</dbReference>
<dbReference type="InterPro" id="IPR048367">
    <property type="entry name" value="TNP-like_RNaseH_C"/>
</dbReference>
<dbReference type="Proteomes" id="UP000478052">
    <property type="component" value="Unassembled WGS sequence"/>
</dbReference>
<dbReference type="Pfam" id="PF21789">
    <property type="entry name" value="TNP-like_RNaseH_C"/>
    <property type="match status" value="1"/>
</dbReference>
<proteinExistence type="predicted"/>
<feature type="domain" description="Transposable element P transposase-like RNase H C-terminal" evidence="4">
    <location>
        <begin position="684"/>
        <end position="717"/>
    </location>
</feature>
<feature type="domain" description="Transposable element P transposase-like GTP-binding insertion" evidence="3">
    <location>
        <begin position="494"/>
        <end position="612"/>
    </location>
</feature>
<dbReference type="OrthoDB" id="6485269at2759"/>
<evidence type="ECO:0000256" key="1">
    <source>
        <dbReference type="SAM" id="Coils"/>
    </source>
</evidence>
<sequence length="939" mass="108144">YFINLKYPKLKEDAIPCLFPGPKYLSKPIKKRKSPTKRVNLTCAPTDSKKMKPLKVDFNIVEQNTSSNELNPESIEFLQDSIMPTNQNFENICNGIKSITLPDLSVNSKIFSLDDLISVLRTLNTKNMCSGGPLVGEFDGITVDCAEVVFQNRWRHKKCKYLIDRSSSTNKCIFCKRLRIAFRVKKSRLSTGKSARLVLPPIKKKQLDQLRNKQHNIQKKILRAKHRIKKIQNQLNDAKEKLNKLSDSSVEDLMNKNKLNDSQSTLIREIIMASRYKNPKNRHYSENWMLLCLLFNIRSPGAYRFLREQELMPLPCTSTIRKHLSIVKTNCGFDLKFFDLLKRRMSTKNPNQRHGVLLFDEIQLRKGLYVNTRDLTYSGLEDMGEEVEVCGNKADHGLVLLYQSLADKFSQPIAVFASSNSVKGTVLAQLVLRAIILLESSGCLIDGIVSDGATTNRKMWTELGISGELGAVKNYFTHPSQENRKIYVFSDVPHLFKNIRNRLHDKKYLKVVNPDGKCIIWWHYIDTFNADIIHPGNARAIPKITKDHLYLSNLMKMRVRLMTQVFSHSMACGIEFYRHNGVIGLSGSEETQEFTLFLNNLFDALNRRYTAEGIFKSSEDFKILENAEIWLDSWEKHVNEFKINHNEFLTRSTAEGLRVTLRSTIELCQYLLHDCNFKYVLTGKMNQDPLEKFFGMIRQAAGPNDHPTGPTFLHLYRILSIYSVLRPPKSGNCTILDSQAPTISLSELKEIFHCESTPRQEKIKSLKFKVDMLIDQGSWEADEIFADHNYNNASVLSCIIQLYYNNILYYWIAKSTSCQICLSALKTTDKFADLPEAELINLKSKGGLTHPNIRLFQFLYKVEDCFAKHCNQKNVFDLTVEDALSFPFSFPCFEHKNEIVTSILTNFIVMRMRHFAVQENRFDIKKSRQKKKIAKLIST</sequence>
<dbReference type="PANTHER" id="PTHR47577:SF2">
    <property type="entry name" value="THAP DOMAIN CONTAINING 9"/>
    <property type="match status" value="1"/>
</dbReference>
<dbReference type="EMBL" id="VUJU01009378">
    <property type="protein sequence ID" value="KAF0720891.1"/>
    <property type="molecule type" value="Genomic_DNA"/>
</dbReference>
<evidence type="ECO:0000259" key="3">
    <source>
        <dbReference type="Pfam" id="PF21788"/>
    </source>
</evidence>
<dbReference type="Pfam" id="PF21788">
    <property type="entry name" value="TNP-like_GBD"/>
    <property type="match status" value="1"/>
</dbReference>
<accession>A0A6G0W292</accession>
<dbReference type="AlphaFoldDB" id="A0A6G0W292"/>
<evidence type="ECO:0000259" key="2">
    <source>
        <dbReference type="Pfam" id="PF21787"/>
    </source>
</evidence>
<feature type="non-terminal residue" evidence="5">
    <location>
        <position position="1"/>
    </location>
</feature>
<keyword evidence="6" id="KW-1185">Reference proteome</keyword>
<feature type="coiled-coil region" evidence="1">
    <location>
        <begin position="207"/>
        <end position="248"/>
    </location>
</feature>
<reference evidence="5 6" key="1">
    <citation type="submission" date="2019-08" db="EMBL/GenBank/DDBJ databases">
        <title>Whole genome of Aphis craccivora.</title>
        <authorList>
            <person name="Voronova N.V."/>
            <person name="Shulinski R.S."/>
            <person name="Bandarenka Y.V."/>
            <person name="Zhorov D.G."/>
            <person name="Warner D."/>
        </authorList>
    </citation>
    <scope>NUCLEOTIDE SEQUENCE [LARGE SCALE GENOMIC DNA]</scope>
    <source>
        <strain evidence="5">180601</strain>
        <tissue evidence="5">Whole Body</tissue>
    </source>
</reference>
<protein>
    <submittedName>
        <fullName evidence="5">THAP-type domain-containing protein</fullName>
    </submittedName>
</protein>
<evidence type="ECO:0000313" key="5">
    <source>
        <dbReference type="EMBL" id="KAF0720891.1"/>
    </source>
</evidence>
<gene>
    <name evidence="5" type="ORF">FWK35_00028855</name>
</gene>
<evidence type="ECO:0000313" key="6">
    <source>
        <dbReference type="Proteomes" id="UP000478052"/>
    </source>
</evidence>